<evidence type="ECO:0000313" key="2">
    <source>
        <dbReference type="EMBL" id="RMJ04210.1"/>
    </source>
</evidence>
<accession>A0A3M2RFW0</accession>
<feature type="chain" id="PRO_5017941158" description="Tetratricopeptide repeat protein" evidence="1">
    <location>
        <begin position="20"/>
        <end position="316"/>
    </location>
</feature>
<evidence type="ECO:0008006" key="4">
    <source>
        <dbReference type="Google" id="ProtNLM"/>
    </source>
</evidence>
<dbReference type="Proteomes" id="UP000265903">
    <property type="component" value="Unassembled WGS sequence"/>
</dbReference>
<keyword evidence="1" id="KW-0732">Signal</keyword>
<feature type="signal peptide" evidence="1">
    <location>
        <begin position="1"/>
        <end position="19"/>
    </location>
</feature>
<protein>
    <recommendedName>
        <fullName evidence="4">Tetratricopeptide repeat protein</fullName>
    </recommendedName>
</protein>
<keyword evidence="3" id="KW-1185">Reference proteome</keyword>
<name>A0A3M2RFW0_9GAMM</name>
<gene>
    <name evidence="2" type="ORF">DOQ08_01530</name>
</gene>
<reference evidence="2 3" key="1">
    <citation type="submission" date="2018-08" db="EMBL/GenBank/DDBJ databases">
        <title>Whole Genome Sequence of the Moderate Halophilic Marine Bacterium Marinobacter litoralis Sw-45.</title>
        <authorList>
            <person name="Musa H."/>
        </authorList>
    </citation>
    <scope>NUCLEOTIDE SEQUENCE [LARGE SCALE GENOMIC DNA]</scope>
    <source>
        <strain evidence="2 3">Sw-45</strain>
    </source>
</reference>
<dbReference type="RefSeq" id="WP_114334306.1">
    <property type="nucleotide sequence ID" value="NZ_QMDL01000002.1"/>
</dbReference>
<comment type="caution">
    <text evidence="2">The sequence shown here is derived from an EMBL/GenBank/DDBJ whole genome shotgun (WGS) entry which is preliminary data.</text>
</comment>
<dbReference type="AlphaFoldDB" id="A0A3M2RFW0"/>
<dbReference type="EMBL" id="QMDL01000002">
    <property type="protein sequence ID" value="RMJ04210.1"/>
    <property type="molecule type" value="Genomic_DNA"/>
</dbReference>
<proteinExistence type="predicted"/>
<dbReference type="PROSITE" id="PS51257">
    <property type="entry name" value="PROKAR_LIPOPROTEIN"/>
    <property type="match status" value="1"/>
</dbReference>
<dbReference type="OrthoDB" id="6398400at2"/>
<evidence type="ECO:0000256" key="1">
    <source>
        <dbReference type="SAM" id="SignalP"/>
    </source>
</evidence>
<sequence>MTSSRIVSVLLSLTLFALTGCGTTHSHTRNGVSQVEDWQPEYEAKQTSVKDVTFKSSTLFVGDGWYVMELEQTYLVQKVLYDQPVYYSRYSKEPNLLYILNPFLWLICLDKPSECFGREGEWSGPYDNGDKTVARVIDQESRSGYLAHPSAELKVSVVASNQAREWRETFQPRISGGKASINLKEALESAPFKPTSVVVHGELRAGDVSTSHTSLYKQATLDRLNLFSESWLSKPELYTHYVHQIRSCMNESDYKCAVQQFFKIQALRIQLPDTFYFHFAKALSRVGDTDNARKAAQMYLKDSRHMAYAAEAEAYL</sequence>
<organism evidence="2 3">
    <name type="scientific">Marinobacter litoralis</name>
    <dbReference type="NCBI Taxonomy" id="187981"/>
    <lineage>
        <taxon>Bacteria</taxon>
        <taxon>Pseudomonadati</taxon>
        <taxon>Pseudomonadota</taxon>
        <taxon>Gammaproteobacteria</taxon>
        <taxon>Pseudomonadales</taxon>
        <taxon>Marinobacteraceae</taxon>
        <taxon>Marinobacter</taxon>
    </lineage>
</organism>
<evidence type="ECO:0000313" key="3">
    <source>
        <dbReference type="Proteomes" id="UP000265903"/>
    </source>
</evidence>